<dbReference type="GO" id="GO:0006313">
    <property type="term" value="P:DNA transposition"/>
    <property type="evidence" value="ECO:0007669"/>
    <property type="project" value="UniProtKB-UniRule"/>
</dbReference>
<reference evidence="9" key="1">
    <citation type="submission" date="2021-02" db="EMBL/GenBank/DDBJ databases">
        <title>Genomic Encyclopedia of Type Strains, Phase IV (KMG-V): Genome sequencing to study the core and pangenomes of soil and plant-associated prokaryotes.</title>
        <authorList>
            <person name="Whitman W."/>
        </authorList>
    </citation>
    <scope>NUCLEOTIDE SEQUENCE</scope>
    <source>
        <strain evidence="9">USDA 406</strain>
    </source>
</reference>
<evidence type="ECO:0000256" key="2">
    <source>
        <dbReference type="ARBA" id="ARBA00010961"/>
    </source>
</evidence>
<name>A0A8I1Y1D8_BRAEL</name>
<keyword evidence="6" id="KW-0814">Transposable element</keyword>
<dbReference type="InterPro" id="IPR001207">
    <property type="entry name" value="Transposase_mutator"/>
</dbReference>
<evidence type="ECO:0000256" key="6">
    <source>
        <dbReference type="RuleBase" id="RU365089"/>
    </source>
</evidence>
<comment type="function">
    <text evidence="1 6">Required for the transposition of the insertion element.</text>
</comment>
<gene>
    <name evidence="8" type="ORF">JOH49_000011</name>
    <name evidence="9" type="ORF">JOH49_000017</name>
</gene>
<proteinExistence type="inferred from homology"/>
<dbReference type="AlphaFoldDB" id="A0A8I1Y1D8"/>
<dbReference type="GO" id="GO:0004803">
    <property type="term" value="F:transposase activity"/>
    <property type="evidence" value="ECO:0007669"/>
    <property type="project" value="UniProtKB-UniRule"/>
</dbReference>
<dbReference type="Pfam" id="PF00872">
    <property type="entry name" value="Transposase_mut"/>
    <property type="match status" value="1"/>
</dbReference>
<evidence type="ECO:0000256" key="7">
    <source>
        <dbReference type="SAM" id="MobiDB-lite"/>
    </source>
</evidence>
<evidence type="ECO:0000256" key="5">
    <source>
        <dbReference type="ARBA" id="ARBA00023172"/>
    </source>
</evidence>
<organism evidence="9 10">
    <name type="scientific">Bradyrhizobium elkanii</name>
    <dbReference type="NCBI Taxonomy" id="29448"/>
    <lineage>
        <taxon>Bacteria</taxon>
        <taxon>Pseudomonadati</taxon>
        <taxon>Pseudomonadota</taxon>
        <taxon>Alphaproteobacteria</taxon>
        <taxon>Hyphomicrobiales</taxon>
        <taxon>Nitrobacteraceae</taxon>
        <taxon>Bradyrhizobium</taxon>
    </lineage>
</organism>
<dbReference type="PANTHER" id="PTHR33217">
    <property type="entry name" value="TRANSPOSASE FOR INSERTION SEQUENCE ELEMENT IS1081"/>
    <property type="match status" value="1"/>
</dbReference>
<comment type="caution">
    <text evidence="9">The sequence shown here is derived from an EMBL/GenBank/DDBJ whole genome shotgun (WGS) entry which is preliminary data.</text>
</comment>
<feature type="region of interest" description="Disordered" evidence="7">
    <location>
        <begin position="58"/>
        <end position="81"/>
    </location>
</feature>
<evidence type="ECO:0000256" key="3">
    <source>
        <dbReference type="ARBA" id="ARBA00022578"/>
    </source>
</evidence>
<keyword evidence="3 6" id="KW-0815">Transposition</keyword>
<sequence length="421" mass="47339">MTSNITKSHAPQCEGETAPQLFDDWFDPIEAAVRERAREFIEELIRGELDAALARPRYERSRKVGQEGKPGMTGHRHGSRPRSLIGSFGPIEIAVPRARLNTADGKTTEWKSQSLRAYQRRTLAADALIASCYLAGTNTRRVRRALSALFAGAVGKDTVSRVWRKVKSDWDAWNARSLANEPIVRLILDGTVVRVRLDRKATAISLLVVIGVRTDGQKILLAIKAMGSESTEAWRAVLDDLIRRGLRRPEFLIVDGAPGLEAAIAAVWDGVPVQRCTVHKHRNLLAHAPERLHEEITADYNDMIYAETREEIEARRKAFVRKWRLKHRAVADSLQEAGDRLFSFTRLPPSQWKSARTTNAIERLHEEFKRRIKTQTVLPSADTAAMLFWALLASGQINMRKVDGWKTLATKPIDQPIDLAA</sequence>
<dbReference type="Proteomes" id="UP000673383">
    <property type="component" value="Unassembled WGS sequence"/>
</dbReference>
<dbReference type="EMBL" id="JAFICZ010000001">
    <property type="protein sequence ID" value="MBP1290264.1"/>
    <property type="molecule type" value="Genomic_DNA"/>
</dbReference>
<keyword evidence="5 6" id="KW-0233">DNA recombination</keyword>
<keyword evidence="4 6" id="KW-0238">DNA-binding</keyword>
<accession>A0A8I1Y1D8</accession>
<dbReference type="EMBL" id="JAFICZ010000001">
    <property type="protein sequence ID" value="MBP1290258.1"/>
    <property type="molecule type" value="Genomic_DNA"/>
</dbReference>
<dbReference type="PANTHER" id="PTHR33217:SF7">
    <property type="entry name" value="TRANSPOSASE FOR INSERTION SEQUENCE ELEMENT IS1081"/>
    <property type="match status" value="1"/>
</dbReference>
<dbReference type="RefSeq" id="WP_038381206.1">
    <property type="nucleotide sequence ID" value="NZ_JAFICZ010000001.1"/>
</dbReference>
<evidence type="ECO:0000313" key="9">
    <source>
        <dbReference type="EMBL" id="MBP1290264.1"/>
    </source>
</evidence>
<dbReference type="GO" id="GO:0003677">
    <property type="term" value="F:DNA binding"/>
    <property type="evidence" value="ECO:0007669"/>
    <property type="project" value="UniProtKB-UniRule"/>
</dbReference>
<comment type="similarity">
    <text evidence="2 6">Belongs to the transposase mutator family.</text>
</comment>
<evidence type="ECO:0000313" key="10">
    <source>
        <dbReference type="Proteomes" id="UP000673383"/>
    </source>
</evidence>
<dbReference type="NCBIfam" id="NF033543">
    <property type="entry name" value="transpos_IS256"/>
    <property type="match status" value="1"/>
</dbReference>
<evidence type="ECO:0000313" key="8">
    <source>
        <dbReference type="EMBL" id="MBP1290258.1"/>
    </source>
</evidence>
<evidence type="ECO:0000256" key="4">
    <source>
        <dbReference type="ARBA" id="ARBA00023125"/>
    </source>
</evidence>
<protein>
    <recommendedName>
        <fullName evidence="6">Mutator family transposase</fullName>
    </recommendedName>
</protein>
<evidence type="ECO:0000256" key="1">
    <source>
        <dbReference type="ARBA" id="ARBA00002190"/>
    </source>
</evidence>